<feature type="region of interest" description="Disordered" evidence="1">
    <location>
        <begin position="83"/>
        <end position="103"/>
    </location>
</feature>
<feature type="region of interest" description="Disordered" evidence="1">
    <location>
        <begin position="1"/>
        <end position="27"/>
    </location>
</feature>
<feature type="compositionally biased region" description="Low complexity" evidence="1">
    <location>
        <begin position="9"/>
        <end position="18"/>
    </location>
</feature>
<protein>
    <submittedName>
        <fullName evidence="2">Uncharacterized protein</fullName>
    </submittedName>
</protein>
<evidence type="ECO:0000256" key="1">
    <source>
        <dbReference type="SAM" id="MobiDB-lite"/>
    </source>
</evidence>
<gene>
    <name evidence="2" type="ORF">RCL2_001860500</name>
</gene>
<reference evidence="2" key="1">
    <citation type="submission" date="2019-10" db="EMBL/GenBank/DDBJ databases">
        <title>Conservation and host-specific expression of non-tandemly repeated heterogenous ribosome RNA gene in arbuscular mycorrhizal fungi.</title>
        <authorList>
            <person name="Maeda T."/>
            <person name="Kobayashi Y."/>
            <person name="Nakagawa T."/>
            <person name="Ezawa T."/>
            <person name="Yamaguchi K."/>
            <person name="Bino T."/>
            <person name="Nishimoto Y."/>
            <person name="Shigenobu S."/>
            <person name="Kawaguchi M."/>
        </authorList>
    </citation>
    <scope>NUCLEOTIDE SEQUENCE</scope>
    <source>
        <strain evidence="2">HR1</strain>
    </source>
</reference>
<dbReference type="AlphaFoldDB" id="A0A8H3LSA2"/>
<evidence type="ECO:0000313" key="2">
    <source>
        <dbReference type="EMBL" id="GES91802.1"/>
    </source>
</evidence>
<dbReference type="OrthoDB" id="2444185at2759"/>
<name>A0A8H3LSA2_9GLOM</name>
<evidence type="ECO:0000313" key="3">
    <source>
        <dbReference type="Proteomes" id="UP000615446"/>
    </source>
</evidence>
<dbReference type="EMBL" id="BLAL01000206">
    <property type="protein sequence ID" value="GES91802.1"/>
    <property type="molecule type" value="Genomic_DNA"/>
</dbReference>
<proteinExistence type="predicted"/>
<sequence length="103" mass="11839">MVNRNIDESQSGSSRQQSVVPSTGSKRSSFIDSEFLTGSQQQQVKKLKPSKSEKRFLWKYFKKLYTGSTSNMIYHLNTAHNKTVGDEEKEEQLVQQRNHISIS</sequence>
<dbReference type="Proteomes" id="UP000615446">
    <property type="component" value="Unassembled WGS sequence"/>
</dbReference>
<accession>A0A8H3LSA2</accession>
<feature type="compositionally biased region" description="Polar residues" evidence="1">
    <location>
        <begin position="93"/>
        <end position="103"/>
    </location>
</feature>
<organism evidence="2 3">
    <name type="scientific">Rhizophagus clarus</name>
    <dbReference type="NCBI Taxonomy" id="94130"/>
    <lineage>
        <taxon>Eukaryota</taxon>
        <taxon>Fungi</taxon>
        <taxon>Fungi incertae sedis</taxon>
        <taxon>Mucoromycota</taxon>
        <taxon>Glomeromycotina</taxon>
        <taxon>Glomeromycetes</taxon>
        <taxon>Glomerales</taxon>
        <taxon>Glomeraceae</taxon>
        <taxon>Rhizophagus</taxon>
    </lineage>
</organism>
<comment type="caution">
    <text evidence="2">The sequence shown here is derived from an EMBL/GenBank/DDBJ whole genome shotgun (WGS) entry which is preliminary data.</text>
</comment>